<dbReference type="SUPFAM" id="SSF49899">
    <property type="entry name" value="Concanavalin A-like lectins/glucanases"/>
    <property type="match status" value="1"/>
</dbReference>
<protein>
    <submittedName>
        <fullName evidence="8">Glycoside hydrolase family 32 protein</fullName>
    </submittedName>
</protein>
<keyword evidence="9" id="KW-1185">Reference proteome</keyword>
<keyword evidence="2 4" id="KW-0378">Hydrolase</keyword>
<dbReference type="GO" id="GO:0005987">
    <property type="term" value="P:sucrose catabolic process"/>
    <property type="evidence" value="ECO:0007669"/>
    <property type="project" value="TreeGrafter"/>
</dbReference>
<dbReference type="CDD" id="cd18621">
    <property type="entry name" value="GH32_XdINV-like"/>
    <property type="match status" value="1"/>
</dbReference>
<proteinExistence type="inferred from homology"/>
<accession>A0A9P4Q0C6</accession>
<dbReference type="Gene3D" id="2.115.10.20">
    <property type="entry name" value="Glycosyl hydrolase domain, family 43"/>
    <property type="match status" value="1"/>
</dbReference>
<name>A0A9P4Q0C6_9PEZI</name>
<reference evidence="8" key="1">
    <citation type="journal article" date="2020" name="Stud. Mycol.">
        <title>101 Dothideomycetes genomes: a test case for predicting lifestyles and emergence of pathogens.</title>
        <authorList>
            <person name="Haridas S."/>
            <person name="Albert R."/>
            <person name="Binder M."/>
            <person name="Bloem J."/>
            <person name="Labutti K."/>
            <person name="Salamov A."/>
            <person name="Andreopoulos B."/>
            <person name="Baker S."/>
            <person name="Barry K."/>
            <person name="Bills G."/>
            <person name="Bluhm B."/>
            <person name="Cannon C."/>
            <person name="Castanera R."/>
            <person name="Culley D."/>
            <person name="Daum C."/>
            <person name="Ezra D."/>
            <person name="Gonzalez J."/>
            <person name="Henrissat B."/>
            <person name="Kuo A."/>
            <person name="Liang C."/>
            <person name="Lipzen A."/>
            <person name="Lutzoni F."/>
            <person name="Magnuson J."/>
            <person name="Mondo S."/>
            <person name="Nolan M."/>
            <person name="Ohm R."/>
            <person name="Pangilinan J."/>
            <person name="Park H.-J."/>
            <person name="Ramirez L."/>
            <person name="Alfaro M."/>
            <person name="Sun H."/>
            <person name="Tritt A."/>
            <person name="Yoshinaga Y."/>
            <person name="Zwiers L.-H."/>
            <person name="Turgeon B."/>
            <person name="Goodwin S."/>
            <person name="Spatafora J."/>
            <person name="Crous P."/>
            <person name="Grigoriev I."/>
        </authorList>
    </citation>
    <scope>NUCLEOTIDE SEQUENCE</scope>
    <source>
        <strain evidence="8">CBS 116435</strain>
    </source>
</reference>
<evidence type="ECO:0000256" key="5">
    <source>
        <dbReference type="SAM" id="SignalP"/>
    </source>
</evidence>
<comment type="similarity">
    <text evidence="1 4">Belongs to the glycosyl hydrolase 32 family.</text>
</comment>
<dbReference type="InterPro" id="IPR013189">
    <property type="entry name" value="Glyco_hydro_32_C"/>
</dbReference>
<evidence type="ECO:0000256" key="3">
    <source>
        <dbReference type="ARBA" id="ARBA00023295"/>
    </source>
</evidence>
<evidence type="ECO:0000256" key="4">
    <source>
        <dbReference type="RuleBase" id="RU362110"/>
    </source>
</evidence>
<dbReference type="SUPFAM" id="SSF75005">
    <property type="entry name" value="Arabinanase/levansucrase/invertase"/>
    <property type="match status" value="1"/>
</dbReference>
<keyword evidence="5" id="KW-0732">Signal</keyword>
<sequence length="658" mass="73383">MPSFRSIALLLLPLCHAWQWSRGGGNLDPNALNTYANNSLFLQWRPRYHFLAPAGHMNDPCGPMYDKLTDTYHLFYQSFPNHVQGGNGSWGHATSKDLVSWLDVKGWRDTEALALRPGPYPDYDWIGDWTGSAQPVSLNGQADGNLTAMFTCVKKFPVGWTMDEERGSEQVCIATSSDGGVNWQKYHGNPIMTEPPAGWNFTGWRDPYFEPIPAMDELLGYEEQHYYMVMGSGIKGAGPRMPLYVAKASDLTQWTFLGALFDIAGNLSWGGEPFRTGSVGFNFELPGLNTFVEQEAFGGDGKTVHYVVNMGTEGGNNSYHPNPHWTMYGLGSASKRDNDSVAIDLDVTAPIDWGNFYAATTFLDTKNDRRVIWGWSDEDMNGYGITAQGFQGALGLPRELFILKTHNVAAPADGNVKAQPAIWDECQDGTYTVTTLGSRPLPDLVESLHSGRPLVIWKKSLGAGETALVKSHHARYHGRDDHHSHFHLQASVQIDDAFSTAGFLIRASPDSEEYTRISYTLANATVTLDRSHSSLASNFTKTNYYGFFEPYRRDGTLETIDFDIFVDGSLLEIFINNRFALTSRIYPTRADANQVAIFTEGGQAHFRDIRLWSMATDIFPGRPTNSSSPLHYDPYYETHITFENVEGMPIGTQLYDGY</sequence>
<feature type="domain" description="Glycosyl hydrolase family 32 N-terminal" evidence="6">
    <location>
        <begin position="49"/>
        <end position="404"/>
    </location>
</feature>
<evidence type="ECO:0000313" key="9">
    <source>
        <dbReference type="Proteomes" id="UP000799441"/>
    </source>
</evidence>
<feature type="signal peptide" evidence="5">
    <location>
        <begin position="1"/>
        <end position="17"/>
    </location>
</feature>
<evidence type="ECO:0000256" key="1">
    <source>
        <dbReference type="ARBA" id="ARBA00009902"/>
    </source>
</evidence>
<dbReference type="InterPro" id="IPR013320">
    <property type="entry name" value="ConA-like_dom_sf"/>
</dbReference>
<feature type="chain" id="PRO_5040116828" evidence="5">
    <location>
        <begin position="18"/>
        <end position="658"/>
    </location>
</feature>
<dbReference type="PANTHER" id="PTHR42800:SF3">
    <property type="entry name" value="GLYCOSYL HYDROLASE FAMILY 32 N-TERMINAL DOMAIN-CONTAINING PROTEIN"/>
    <property type="match status" value="1"/>
</dbReference>
<feature type="domain" description="Glycosyl hydrolase family 32 C-terminal" evidence="7">
    <location>
        <begin position="481"/>
        <end position="613"/>
    </location>
</feature>
<dbReference type="GO" id="GO:0004575">
    <property type="term" value="F:sucrose alpha-glucosidase activity"/>
    <property type="evidence" value="ECO:0007669"/>
    <property type="project" value="TreeGrafter"/>
</dbReference>
<dbReference type="Proteomes" id="UP000799441">
    <property type="component" value="Unassembled WGS sequence"/>
</dbReference>
<keyword evidence="3 4" id="KW-0326">Glycosidase</keyword>
<dbReference type="OrthoDB" id="202537at2759"/>
<dbReference type="Pfam" id="PF00251">
    <property type="entry name" value="Glyco_hydro_32N"/>
    <property type="match status" value="1"/>
</dbReference>
<dbReference type="Gene3D" id="2.60.120.560">
    <property type="entry name" value="Exo-inulinase, domain 1"/>
    <property type="match status" value="1"/>
</dbReference>
<dbReference type="SMART" id="SM00640">
    <property type="entry name" value="Glyco_32"/>
    <property type="match status" value="1"/>
</dbReference>
<dbReference type="InterPro" id="IPR013148">
    <property type="entry name" value="Glyco_hydro_32_N"/>
</dbReference>
<dbReference type="InterPro" id="IPR023296">
    <property type="entry name" value="Glyco_hydro_beta-prop_sf"/>
</dbReference>
<dbReference type="Pfam" id="PF08244">
    <property type="entry name" value="Glyco_hydro_32C"/>
    <property type="match status" value="1"/>
</dbReference>
<evidence type="ECO:0000259" key="6">
    <source>
        <dbReference type="Pfam" id="PF00251"/>
    </source>
</evidence>
<dbReference type="AlphaFoldDB" id="A0A9P4Q0C6"/>
<dbReference type="GO" id="GO:0005737">
    <property type="term" value="C:cytoplasm"/>
    <property type="evidence" value="ECO:0007669"/>
    <property type="project" value="TreeGrafter"/>
</dbReference>
<evidence type="ECO:0000256" key="2">
    <source>
        <dbReference type="ARBA" id="ARBA00022801"/>
    </source>
</evidence>
<comment type="caution">
    <text evidence="8">The sequence shown here is derived from an EMBL/GenBank/DDBJ whole genome shotgun (WGS) entry which is preliminary data.</text>
</comment>
<evidence type="ECO:0000313" key="8">
    <source>
        <dbReference type="EMBL" id="KAF2716051.1"/>
    </source>
</evidence>
<gene>
    <name evidence="8" type="ORF">K431DRAFT_316826</name>
</gene>
<evidence type="ECO:0000259" key="7">
    <source>
        <dbReference type="Pfam" id="PF08244"/>
    </source>
</evidence>
<dbReference type="PANTHER" id="PTHR42800">
    <property type="entry name" value="EXOINULINASE INUD (AFU_ORTHOLOGUE AFUA_5G00480)"/>
    <property type="match status" value="1"/>
</dbReference>
<dbReference type="InterPro" id="IPR001362">
    <property type="entry name" value="Glyco_hydro_32"/>
</dbReference>
<dbReference type="EMBL" id="MU003902">
    <property type="protein sequence ID" value="KAF2716051.1"/>
    <property type="molecule type" value="Genomic_DNA"/>
</dbReference>
<organism evidence="8 9">
    <name type="scientific">Polychaeton citri CBS 116435</name>
    <dbReference type="NCBI Taxonomy" id="1314669"/>
    <lineage>
        <taxon>Eukaryota</taxon>
        <taxon>Fungi</taxon>
        <taxon>Dikarya</taxon>
        <taxon>Ascomycota</taxon>
        <taxon>Pezizomycotina</taxon>
        <taxon>Dothideomycetes</taxon>
        <taxon>Dothideomycetidae</taxon>
        <taxon>Capnodiales</taxon>
        <taxon>Capnodiaceae</taxon>
        <taxon>Polychaeton</taxon>
    </lineage>
</organism>